<reference evidence="5 6" key="1">
    <citation type="submission" date="2019-01" db="EMBL/GenBank/DDBJ databases">
        <title>Bacillus sp. M5HDSG1-1, whole genome shotgun sequence.</title>
        <authorList>
            <person name="Tuo L."/>
        </authorList>
    </citation>
    <scope>NUCLEOTIDE SEQUENCE [LARGE SCALE GENOMIC DNA]</scope>
    <source>
        <strain evidence="5 6">M5HDSG1-1</strain>
    </source>
</reference>
<evidence type="ECO:0000256" key="3">
    <source>
        <dbReference type="ARBA" id="ARBA00023064"/>
    </source>
</evidence>
<dbReference type="AlphaFoldDB" id="A0A3S2TZL0"/>
<dbReference type="InterPro" id="IPR006183">
    <property type="entry name" value="Pgluconate_DH"/>
</dbReference>
<dbReference type="InterPro" id="IPR004849">
    <property type="entry name" value="6DGDH_YqeC"/>
</dbReference>
<dbReference type="NCBIfam" id="NF007161">
    <property type="entry name" value="PRK09599.1"/>
    <property type="match status" value="1"/>
</dbReference>
<dbReference type="PRINTS" id="PR00076">
    <property type="entry name" value="6PGDHDRGNASE"/>
</dbReference>
<dbReference type="RefSeq" id="WP_127735747.1">
    <property type="nucleotide sequence ID" value="NZ_RZTZ01000001.1"/>
</dbReference>
<comment type="similarity">
    <text evidence="1">Belongs to the 6-phosphogluconate dehydrogenase family.</text>
</comment>
<dbReference type="InterPro" id="IPR006114">
    <property type="entry name" value="6PGDH_C"/>
</dbReference>
<dbReference type="PROSITE" id="PS00461">
    <property type="entry name" value="6PGD"/>
    <property type="match status" value="1"/>
</dbReference>
<name>A0A3S2TZL0_9BACI</name>
<dbReference type="GO" id="GO:0006098">
    <property type="term" value="P:pentose-phosphate shunt"/>
    <property type="evidence" value="ECO:0007669"/>
    <property type="project" value="InterPro"/>
</dbReference>
<evidence type="ECO:0000256" key="1">
    <source>
        <dbReference type="ARBA" id="ARBA00008419"/>
    </source>
</evidence>
<dbReference type="Proteomes" id="UP000288024">
    <property type="component" value="Unassembled WGS sequence"/>
</dbReference>
<dbReference type="InterPro" id="IPR006184">
    <property type="entry name" value="6PGdom_BS"/>
</dbReference>
<dbReference type="Gene3D" id="1.10.1040.10">
    <property type="entry name" value="N-(1-d-carboxylethyl)-l-norvaline Dehydrogenase, domain 2"/>
    <property type="match status" value="1"/>
</dbReference>
<organism evidence="5 6">
    <name type="scientific">Niallia taxi</name>
    <dbReference type="NCBI Taxonomy" id="2499688"/>
    <lineage>
        <taxon>Bacteria</taxon>
        <taxon>Bacillati</taxon>
        <taxon>Bacillota</taxon>
        <taxon>Bacilli</taxon>
        <taxon>Bacillales</taxon>
        <taxon>Bacillaceae</taxon>
        <taxon>Niallia</taxon>
    </lineage>
</organism>
<dbReference type="SUPFAM" id="SSF51735">
    <property type="entry name" value="NAD(P)-binding Rossmann-fold domains"/>
    <property type="match status" value="1"/>
</dbReference>
<dbReference type="EMBL" id="RZTZ01000001">
    <property type="protein sequence ID" value="RVT67509.1"/>
    <property type="molecule type" value="Genomic_DNA"/>
</dbReference>
<dbReference type="Pfam" id="PF03446">
    <property type="entry name" value="NAD_binding_2"/>
    <property type="match status" value="1"/>
</dbReference>
<accession>A0A3S2TZL0</accession>
<gene>
    <name evidence="5" type="primary">gnd</name>
    <name evidence="5" type="ORF">EM808_03250</name>
</gene>
<feature type="domain" description="6-phosphogluconate dehydrogenase C-terminal" evidence="4">
    <location>
        <begin position="189"/>
        <end position="320"/>
    </location>
</feature>
<keyword evidence="2" id="KW-0560">Oxidoreductase</keyword>
<proteinExistence type="inferred from homology"/>
<protein>
    <submittedName>
        <fullName evidence="5">Decarboxylating 6-phosphogluconate dehydrogenase</fullName>
    </submittedName>
</protein>
<dbReference type="InterPro" id="IPR013328">
    <property type="entry name" value="6PGD_dom2"/>
</dbReference>
<dbReference type="InterPro" id="IPR036291">
    <property type="entry name" value="NAD(P)-bd_dom_sf"/>
</dbReference>
<dbReference type="GO" id="GO:0050661">
    <property type="term" value="F:NADP binding"/>
    <property type="evidence" value="ECO:0007669"/>
    <property type="project" value="InterPro"/>
</dbReference>
<dbReference type="InterPro" id="IPR006115">
    <property type="entry name" value="6PGDH_NADP-bd"/>
</dbReference>
<dbReference type="GO" id="GO:0004616">
    <property type="term" value="F:phosphogluconate dehydrogenase (decarboxylating) activity"/>
    <property type="evidence" value="ECO:0007669"/>
    <property type="project" value="InterPro"/>
</dbReference>
<evidence type="ECO:0000259" key="4">
    <source>
        <dbReference type="SMART" id="SM01350"/>
    </source>
</evidence>
<sequence>MKKISYNKRKEENFFRKRSVLKMNIGIIGLGKMGFNLAENLLDHNYSVTAFDVNESAITKISNAGAVGVKTIAELTNSLAGPKIVWVMVPSGKITEDVLTELSAALSDGDIIIEGGNSHYRDTVRRALELKKKGIHYLDVGTSGGTSGARNGACMMIGGDKDIFLQTESLFKDLCVENGYLYTGEAGSGHFLKMVHNGIEYGMMQSIAEGFELLEKSEFNYDHENVAKVWNNGSVIRSWLMELTQNAFAKDPKLEGIKGVMHSSGEGKWTLETALDLQVAMPVTALSLMMRYRSLEEDTFTGKVVASLRNEFGGHSVEKK</sequence>
<dbReference type="Pfam" id="PF00393">
    <property type="entry name" value="6PGD"/>
    <property type="match status" value="1"/>
</dbReference>
<keyword evidence="3" id="KW-0311">Gluconate utilization</keyword>
<dbReference type="NCBIfam" id="TIGR00872">
    <property type="entry name" value="gnd_rel"/>
    <property type="match status" value="1"/>
</dbReference>
<evidence type="ECO:0000256" key="2">
    <source>
        <dbReference type="ARBA" id="ARBA00023002"/>
    </source>
</evidence>
<evidence type="ECO:0000313" key="6">
    <source>
        <dbReference type="Proteomes" id="UP000288024"/>
    </source>
</evidence>
<comment type="caution">
    <text evidence="5">The sequence shown here is derived from an EMBL/GenBank/DDBJ whole genome shotgun (WGS) entry which is preliminary data.</text>
</comment>
<keyword evidence="6" id="KW-1185">Reference proteome</keyword>
<dbReference type="SUPFAM" id="SSF48179">
    <property type="entry name" value="6-phosphogluconate dehydrogenase C-terminal domain-like"/>
    <property type="match status" value="1"/>
</dbReference>
<dbReference type="Gene3D" id="3.40.50.720">
    <property type="entry name" value="NAD(P)-binding Rossmann-like Domain"/>
    <property type="match status" value="1"/>
</dbReference>
<evidence type="ECO:0000313" key="5">
    <source>
        <dbReference type="EMBL" id="RVT67509.1"/>
    </source>
</evidence>
<dbReference type="SMART" id="SM01350">
    <property type="entry name" value="6PGD"/>
    <property type="match status" value="1"/>
</dbReference>
<dbReference type="GO" id="GO:0019521">
    <property type="term" value="P:D-gluconate metabolic process"/>
    <property type="evidence" value="ECO:0007669"/>
    <property type="project" value="UniProtKB-KW"/>
</dbReference>
<dbReference type="PANTHER" id="PTHR11811">
    <property type="entry name" value="6-PHOSPHOGLUCONATE DEHYDROGENASE"/>
    <property type="match status" value="1"/>
</dbReference>
<dbReference type="InterPro" id="IPR008927">
    <property type="entry name" value="6-PGluconate_DH-like_C_sf"/>
</dbReference>